<gene>
    <name evidence="3" type="ORF">H9X80_06670</name>
</gene>
<evidence type="ECO:0000256" key="1">
    <source>
        <dbReference type="SAM" id="SignalP"/>
    </source>
</evidence>
<evidence type="ECO:0000313" key="4">
    <source>
        <dbReference type="Proteomes" id="UP000712527"/>
    </source>
</evidence>
<feature type="signal peptide" evidence="1">
    <location>
        <begin position="1"/>
        <end position="29"/>
    </location>
</feature>
<accession>A0ABS2F3T1</accession>
<dbReference type="Proteomes" id="UP000712527">
    <property type="component" value="Unassembled WGS sequence"/>
</dbReference>
<dbReference type="PROSITE" id="PS51318">
    <property type="entry name" value="TAT"/>
    <property type="match status" value="1"/>
</dbReference>
<protein>
    <submittedName>
        <fullName evidence="3">ABC transporter substrate-binding protein</fullName>
    </submittedName>
</protein>
<feature type="domain" description="SsuA/THI5-like" evidence="2">
    <location>
        <begin position="66"/>
        <end position="282"/>
    </location>
</feature>
<name>A0ABS2F3T1_9ACTN</name>
<dbReference type="PANTHER" id="PTHR31528">
    <property type="entry name" value="4-AMINO-5-HYDROXYMETHYL-2-METHYLPYRIMIDINE PHOSPHATE SYNTHASE THI11-RELATED"/>
    <property type="match status" value="1"/>
</dbReference>
<dbReference type="EMBL" id="JACSNQ010000013">
    <property type="protein sequence ID" value="MBM6775223.1"/>
    <property type="molecule type" value="Genomic_DNA"/>
</dbReference>
<organism evidence="3 4">
    <name type="scientific">Olsenella profusa</name>
    <dbReference type="NCBI Taxonomy" id="138595"/>
    <lineage>
        <taxon>Bacteria</taxon>
        <taxon>Bacillati</taxon>
        <taxon>Actinomycetota</taxon>
        <taxon>Coriobacteriia</taxon>
        <taxon>Coriobacteriales</taxon>
        <taxon>Atopobiaceae</taxon>
        <taxon>Olsenella</taxon>
    </lineage>
</organism>
<dbReference type="InterPro" id="IPR006311">
    <property type="entry name" value="TAT_signal"/>
</dbReference>
<reference evidence="3 4" key="1">
    <citation type="journal article" date="2021" name="Sci. Rep.">
        <title>The distribution of antibiotic resistance genes in chicken gut microbiota commensals.</title>
        <authorList>
            <person name="Juricova H."/>
            <person name="Matiasovicova J."/>
            <person name="Kubasova T."/>
            <person name="Cejkova D."/>
            <person name="Rychlik I."/>
        </authorList>
    </citation>
    <scope>NUCLEOTIDE SEQUENCE [LARGE SCALE GENOMIC DNA]</scope>
    <source>
        <strain evidence="3 4">An794</strain>
    </source>
</reference>
<dbReference type="InterPro" id="IPR015168">
    <property type="entry name" value="SsuA/THI5"/>
</dbReference>
<keyword evidence="1" id="KW-0732">Signal</keyword>
<keyword evidence="4" id="KW-1185">Reference proteome</keyword>
<evidence type="ECO:0000313" key="3">
    <source>
        <dbReference type="EMBL" id="MBM6775223.1"/>
    </source>
</evidence>
<dbReference type="Pfam" id="PF09084">
    <property type="entry name" value="NMT1"/>
    <property type="match status" value="1"/>
</dbReference>
<evidence type="ECO:0000259" key="2">
    <source>
        <dbReference type="Pfam" id="PF09084"/>
    </source>
</evidence>
<sequence>MSDKNLSRSISRRQFVAVAGAAGATAALAGCGTTGDDAAQGDAQGASDSASGDKTKISFVLDYTPNTNHTGIYVALDQGYFAEEGLEVEIVQPPADGADALIGAGGAQMGVSYQDYIANNLASDQPMPYSAVAAVIQHNTSGIMSRAEDGITHPAAMEGHTYATWNMPVEQATVRHCVEADGGDWSKVELVPYEVDDEVSGLRANMFDTVWVYEAWAVQNAVVQDFPYNYFSFISIDSVFDYYTPVIAANDDFAKENPDAVKAFLRAVKKGYEYAVENPDGAADILCAQVPELDSDLVHQSQTYLAGKYVDDAESWGVIDPDRWAAFYQWLNDNDLVENKLDVNAGYDLSFLE</sequence>
<dbReference type="PANTHER" id="PTHR31528:SF3">
    <property type="entry name" value="THIAMINE BIOSYNTHESIS PROTEIN HI_0357-RELATED"/>
    <property type="match status" value="1"/>
</dbReference>
<dbReference type="PROSITE" id="PS51257">
    <property type="entry name" value="PROKAR_LIPOPROTEIN"/>
    <property type="match status" value="1"/>
</dbReference>
<proteinExistence type="predicted"/>
<feature type="chain" id="PRO_5047052753" evidence="1">
    <location>
        <begin position="30"/>
        <end position="353"/>
    </location>
</feature>
<dbReference type="Gene3D" id="3.40.190.10">
    <property type="entry name" value="Periplasmic binding protein-like II"/>
    <property type="match status" value="2"/>
</dbReference>
<dbReference type="InterPro" id="IPR027939">
    <property type="entry name" value="NMT1/THI5"/>
</dbReference>
<comment type="caution">
    <text evidence="3">The sequence shown here is derived from an EMBL/GenBank/DDBJ whole genome shotgun (WGS) entry which is preliminary data.</text>
</comment>
<dbReference type="RefSeq" id="WP_204793562.1">
    <property type="nucleotide sequence ID" value="NZ_JACSNQ010000013.1"/>
</dbReference>
<dbReference type="SUPFAM" id="SSF53850">
    <property type="entry name" value="Periplasmic binding protein-like II"/>
    <property type="match status" value="1"/>
</dbReference>